<keyword evidence="1" id="KW-0175">Coiled coil</keyword>
<feature type="coiled-coil region" evidence="1">
    <location>
        <begin position="295"/>
        <end position="329"/>
    </location>
</feature>
<feature type="compositionally biased region" description="Low complexity" evidence="2">
    <location>
        <begin position="147"/>
        <end position="159"/>
    </location>
</feature>
<evidence type="ECO:0000313" key="4">
    <source>
        <dbReference type="Proteomes" id="UP001157418"/>
    </source>
</evidence>
<protein>
    <submittedName>
        <fullName evidence="3">Uncharacterized protein</fullName>
    </submittedName>
</protein>
<comment type="caution">
    <text evidence="3">The sequence shown here is derived from an EMBL/GenBank/DDBJ whole genome shotgun (WGS) entry which is preliminary data.</text>
</comment>
<evidence type="ECO:0000256" key="1">
    <source>
        <dbReference type="SAM" id="Coils"/>
    </source>
</evidence>
<evidence type="ECO:0000313" key="3">
    <source>
        <dbReference type="EMBL" id="CAH1435367.1"/>
    </source>
</evidence>
<proteinExistence type="predicted"/>
<sequence>MSPFPLKGVPTRPHKHMHRLLQRSTNEASTPALSSSLVPQFGTVSVPSSNTTSTQTFTRTTSTPPLVSTISAPRFTPSSTTAPSSTFASKTTFTSATSTPPMFGTLSMPSSTPTPSSSPSSKPTPLSTPLYTPAPSLTPSPTPLPSSTPSSRAAPTTPLDEQNETRIDGRLCITVQAKERKGVVGGKVPPTHNGGSASHKQIVGDIEEYTRTVPSVYDVKTFLDEKAKKVHDFIESRRADFELLGEEVDENELFYTAVVGHDHKRRVYGLGSYGRSIFHGNSSEACTSPDTNSEKHHLEANIQKLEETIEQQRVELDEVRNTINAIRNMIN</sequence>
<dbReference type="AlphaFoldDB" id="A0AAU9N9A4"/>
<organism evidence="3 4">
    <name type="scientific">Lactuca virosa</name>
    <dbReference type="NCBI Taxonomy" id="75947"/>
    <lineage>
        <taxon>Eukaryota</taxon>
        <taxon>Viridiplantae</taxon>
        <taxon>Streptophyta</taxon>
        <taxon>Embryophyta</taxon>
        <taxon>Tracheophyta</taxon>
        <taxon>Spermatophyta</taxon>
        <taxon>Magnoliopsida</taxon>
        <taxon>eudicotyledons</taxon>
        <taxon>Gunneridae</taxon>
        <taxon>Pentapetalae</taxon>
        <taxon>asterids</taxon>
        <taxon>campanulids</taxon>
        <taxon>Asterales</taxon>
        <taxon>Asteraceae</taxon>
        <taxon>Cichorioideae</taxon>
        <taxon>Cichorieae</taxon>
        <taxon>Lactucinae</taxon>
        <taxon>Lactuca</taxon>
    </lineage>
</organism>
<feature type="compositionally biased region" description="Polar residues" evidence="2">
    <location>
        <begin position="22"/>
        <end position="38"/>
    </location>
</feature>
<feature type="compositionally biased region" description="Low complexity" evidence="2">
    <location>
        <begin position="71"/>
        <end position="135"/>
    </location>
</feature>
<reference evidence="3 4" key="1">
    <citation type="submission" date="2022-01" db="EMBL/GenBank/DDBJ databases">
        <authorList>
            <person name="Xiong W."/>
            <person name="Schranz E."/>
        </authorList>
    </citation>
    <scope>NUCLEOTIDE SEQUENCE [LARGE SCALE GENOMIC DNA]</scope>
</reference>
<feature type="compositionally biased region" description="Basic residues" evidence="2">
    <location>
        <begin position="12"/>
        <end position="21"/>
    </location>
</feature>
<feature type="region of interest" description="Disordered" evidence="2">
    <location>
        <begin position="1"/>
        <end position="166"/>
    </location>
</feature>
<feature type="compositionally biased region" description="Low complexity" evidence="2">
    <location>
        <begin position="43"/>
        <end position="63"/>
    </location>
</feature>
<name>A0AAU9N9A4_9ASTR</name>
<accession>A0AAU9N9A4</accession>
<feature type="compositionally biased region" description="Pro residues" evidence="2">
    <location>
        <begin position="136"/>
        <end position="146"/>
    </location>
</feature>
<keyword evidence="4" id="KW-1185">Reference proteome</keyword>
<dbReference type="Proteomes" id="UP001157418">
    <property type="component" value="Unassembled WGS sequence"/>
</dbReference>
<evidence type="ECO:0000256" key="2">
    <source>
        <dbReference type="SAM" id="MobiDB-lite"/>
    </source>
</evidence>
<dbReference type="EMBL" id="CAKMRJ010004445">
    <property type="protein sequence ID" value="CAH1435367.1"/>
    <property type="molecule type" value="Genomic_DNA"/>
</dbReference>
<gene>
    <name evidence="3" type="ORF">LVIROSA_LOCUS21818</name>
</gene>